<evidence type="ECO:0000313" key="3">
    <source>
        <dbReference type="EMBL" id="AOH84293.1"/>
    </source>
</evidence>
<gene>
    <name evidence="3" type="ORF">AWL63_10245</name>
</gene>
<dbReference type="GO" id="GO:0016989">
    <property type="term" value="F:sigma factor antagonist activity"/>
    <property type="evidence" value="ECO:0007669"/>
    <property type="project" value="TreeGrafter"/>
</dbReference>
<dbReference type="EMBL" id="CP014168">
    <property type="protein sequence ID" value="AOH84293.1"/>
    <property type="molecule type" value="Genomic_DNA"/>
</dbReference>
<accession>A0A1B3ZA33</accession>
<dbReference type="KEGG" id="span:AWL63_10245"/>
<evidence type="ECO:0000256" key="1">
    <source>
        <dbReference type="SAM" id="Phobius"/>
    </source>
</evidence>
<dbReference type="InterPro" id="IPR006860">
    <property type="entry name" value="FecR"/>
</dbReference>
<evidence type="ECO:0000259" key="2">
    <source>
        <dbReference type="Pfam" id="PF04773"/>
    </source>
</evidence>
<dbReference type="PIRSF" id="PIRSF018266">
    <property type="entry name" value="FecR"/>
    <property type="match status" value="1"/>
</dbReference>
<dbReference type="OrthoDB" id="9798846at2"/>
<dbReference type="InterPro" id="IPR012373">
    <property type="entry name" value="Ferrdict_sens_TM"/>
</dbReference>
<reference evidence="3 4" key="1">
    <citation type="submission" date="2016-01" db="EMBL/GenBank/DDBJ databases">
        <title>Complete genome and mega plasmid sequence of Sphingomonas panacis DCY99 elicits systemic resistance in rice to Xanthomonas oryzae.</title>
        <authorList>
            <person name="Kim Y.J."/>
            <person name="Yang D.C."/>
            <person name="Sing P."/>
        </authorList>
    </citation>
    <scope>NUCLEOTIDE SEQUENCE [LARGE SCALE GENOMIC DNA]</scope>
    <source>
        <strain evidence="3 4">DCY99</strain>
    </source>
</reference>
<dbReference type="Pfam" id="PF04773">
    <property type="entry name" value="FecR"/>
    <property type="match status" value="1"/>
</dbReference>
<dbReference type="PANTHER" id="PTHR30273">
    <property type="entry name" value="PERIPLASMIC SIGNAL SENSOR AND SIGMA FACTOR ACTIVATOR FECR-RELATED"/>
    <property type="match status" value="1"/>
</dbReference>
<dbReference type="Gene3D" id="2.60.120.1440">
    <property type="match status" value="1"/>
</dbReference>
<dbReference type="PANTHER" id="PTHR30273:SF2">
    <property type="entry name" value="PROTEIN FECR"/>
    <property type="match status" value="1"/>
</dbReference>
<organism evidence="3 4">
    <name type="scientific">Sphingomonas panacis</name>
    <dbReference type="NCBI Taxonomy" id="1560345"/>
    <lineage>
        <taxon>Bacteria</taxon>
        <taxon>Pseudomonadati</taxon>
        <taxon>Pseudomonadota</taxon>
        <taxon>Alphaproteobacteria</taxon>
        <taxon>Sphingomonadales</taxon>
        <taxon>Sphingomonadaceae</taxon>
        <taxon>Sphingomonas</taxon>
    </lineage>
</organism>
<keyword evidence="4" id="KW-1185">Reference proteome</keyword>
<evidence type="ECO:0000313" key="4">
    <source>
        <dbReference type="Proteomes" id="UP000094256"/>
    </source>
</evidence>
<keyword evidence="1" id="KW-0472">Membrane</keyword>
<dbReference type="Proteomes" id="UP000094256">
    <property type="component" value="Chromosome"/>
</dbReference>
<sequence length="327" mass="35108">MARLSRSTGQTRDAIEAQAAAYLAASLNDPDPATRLTITDWIERDPRHAVAYAQAELAWDAGERLKGQDFSAPHPVSAASAARGITRRNVIAGASVAAAVAAIVPLGVWLSRATRYSTAIGEARDVALADGSRVHLNTDTQVQVALSADRRQLSLVRGEAYFDVAHDPTRPFDVAVPGGVVRAIGTAFNIRLRGAVVELTVMHGIVGVRTAEGVMRRVPMGESAVIQPRTVAVGHMDESAIAKRVAWRERMILLNGETVGEAVAEFNRYRAAPILIGDQRIAGLRIGGRFRTDESSEFLRALEQTLPVHSASEDNGSVLLMYADQTT</sequence>
<keyword evidence="1" id="KW-1133">Transmembrane helix</keyword>
<feature type="domain" description="FecR protein" evidence="2">
    <location>
        <begin position="115"/>
        <end position="206"/>
    </location>
</feature>
<dbReference type="STRING" id="1560345.AWL63_10245"/>
<dbReference type="AlphaFoldDB" id="A0A1B3ZA33"/>
<feature type="transmembrane region" description="Helical" evidence="1">
    <location>
        <begin position="90"/>
        <end position="110"/>
    </location>
</feature>
<keyword evidence="1" id="KW-0812">Transmembrane</keyword>
<name>A0A1B3ZA33_9SPHN</name>
<protein>
    <recommendedName>
        <fullName evidence="2">FecR protein domain-containing protein</fullName>
    </recommendedName>
</protein>
<proteinExistence type="predicted"/>